<keyword evidence="3" id="KW-1185">Reference proteome</keyword>
<accession>A0A5C8PRI6</accession>
<dbReference type="InterPro" id="IPR018688">
    <property type="entry name" value="PpoB2-like"/>
</dbReference>
<evidence type="ECO:0000313" key="2">
    <source>
        <dbReference type="EMBL" id="TXL78790.1"/>
    </source>
</evidence>
<evidence type="ECO:0000313" key="3">
    <source>
        <dbReference type="Proteomes" id="UP000321638"/>
    </source>
</evidence>
<feature type="transmembrane region" description="Helical" evidence="1">
    <location>
        <begin position="246"/>
        <end position="263"/>
    </location>
</feature>
<feature type="transmembrane region" description="Helical" evidence="1">
    <location>
        <begin position="18"/>
        <end position="46"/>
    </location>
</feature>
<feature type="transmembrane region" description="Helical" evidence="1">
    <location>
        <begin position="66"/>
        <end position="91"/>
    </location>
</feature>
<evidence type="ECO:0000256" key="1">
    <source>
        <dbReference type="SAM" id="Phobius"/>
    </source>
</evidence>
<name>A0A5C8PRI6_9HYPH</name>
<dbReference type="Pfam" id="PF09948">
    <property type="entry name" value="PpoB2"/>
    <property type="match status" value="1"/>
</dbReference>
<keyword evidence="1" id="KW-0812">Transmembrane</keyword>
<dbReference type="AlphaFoldDB" id="A0A5C8PRI6"/>
<dbReference type="EMBL" id="VDUZ01000006">
    <property type="protein sequence ID" value="TXL78790.1"/>
    <property type="molecule type" value="Genomic_DNA"/>
</dbReference>
<dbReference type="Proteomes" id="UP000321638">
    <property type="component" value="Unassembled WGS sequence"/>
</dbReference>
<comment type="caution">
    <text evidence="2">The sequence shown here is derived from an EMBL/GenBank/DDBJ whole genome shotgun (WGS) entry which is preliminary data.</text>
</comment>
<keyword evidence="1" id="KW-1133">Transmembrane helix</keyword>
<gene>
    <name evidence="2" type="ORF">FHP25_07290</name>
</gene>
<protein>
    <submittedName>
        <fullName evidence="2">DUF2182 domain-containing protein</fullName>
    </submittedName>
</protein>
<feature type="transmembrane region" description="Helical" evidence="1">
    <location>
        <begin position="140"/>
        <end position="165"/>
    </location>
</feature>
<keyword evidence="1" id="KW-0472">Membrane</keyword>
<feature type="transmembrane region" description="Helical" evidence="1">
    <location>
        <begin position="203"/>
        <end position="226"/>
    </location>
</feature>
<feature type="transmembrane region" description="Helical" evidence="1">
    <location>
        <begin position="112"/>
        <end position="134"/>
    </location>
</feature>
<sequence>MVTPPASLLEHLLRRDRAVVVTALLGVAGASWLWVVLGAGTDMSAIEMTRMPRDMVMTPAVWTPGYAALMLSMWCVMMVAMMLPSATPLLLIYAKVSRREQAAQRPGGSTAVFASGYLAAWAGFSAVAVALQFGMEQSGLLSAMMVTTSAWLGAGILIAAGLWQLTPIKQACLRQCRAPISFLAMHWREGRSGAFRMGAINGFYCLGCCWFLMALLFFGGIMNLWWIGGLAAYVLLEKLMPIGHSLSYFTGLALVACGIWLASGA</sequence>
<dbReference type="RefSeq" id="WP_147846261.1">
    <property type="nucleotide sequence ID" value="NZ_VDUZ01000006.1"/>
</dbReference>
<reference evidence="2 3" key="1">
    <citation type="submission" date="2019-06" db="EMBL/GenBank/DDBJ databases">
        <title>New taxonomy in bacterial strain CC-CFT640, isolated from vineyard.</title>
        <authorList>
            <person name="Lin S.-Y."/>
            <person name="Tsai C.-F."/>
            <person name="Young C.-C."/>
        </authorList>
    </citation>
    <scope>NUCLEOTIDE SEQUENCE [LARGE SCALE GENOMIC DNA]</scope>
    <source>
        <strain evidence="2 3">CC-CFT640</strain>
    </source>
</reference>
<proteinExistence type="predicted"/>
<dbReference type="OrthoDB" id="164118at2"/>
<organism evidence="2 3">
    <name type="scientific">Vineibacter terrae</name>
    <dbReference type="NCBI Taxonomy" id="2586908"/>
    <lineage>
        <taxon>Bacteria</taxon>
        <taxon>Pseudomonadati</taxon>
        <taxon>Pseudomonadota</taxon>
        <taxon>Alphaproteobacteria</taxon>
        <taxon>Hyphomicrobiales</taxon>
        <taxon>Vineibacter</taxon>
    </lineage>
</organism>